<evidence type="ECO:0000256" key="1">
    <source>
        <dbReference type="ARBA" id="ARBA00009796"/>
    </source>
</evidence>
<dbReference type="GeneID" id="7838103"/>
<dbReference type="STRING" id="312017.Q22G04"/>
<dbReference type="HOGENOM" id="CLU_042529_21_0_1"/>
<evidence type="ECO:0000256" key="3">
    <source>
        <dbReference type="ARBA" id="ARBA00022559"/>
    </source>
</evidence>
<dbReference type="PROSITE" id="PS51352">
    <property type="entry name" value="THIOREDOXIN_2"/>
    <property type="match status" value="1"/>
</dbReference>
<reference evidence="11" key="1">
    <citation type="journal article" date="2006" name="PLoS Biol.">
        <title>Macronuclear genome sequence of the ciliate Tetrahymena thermophila, a model eukaryote.</title>
        <authorList>
            <person name="Eisen J.A."/>
            <person name="Coyne R.S."/>
            <person name="Wu M."/>
            <person name="Wu D."/>
            <person name="Thiagarajan M."/>
            <person name="Wortman J.R."/>
            <person name="Badger J.H."/>
            <person name="Ren Q."/>
            <person name="Amedeo P."/>
            <person name="Jones K.M."/>
            <person name="Tallon L.J."/>
            <person name="Delcher A.L."/>
            <person name="Salzberg S.L."/>
            <person name="Silva J.C."/>
            <person name="Haas B.J."/>
            <person name="Majoros W.H."/>
            <person name="Farzad M."/>
            <person name="Carlton J.M."/>
            <person name="Smith R.K. Jr."/>
            <person name="Garg J."/>
            <person name="Pearlman R.E."/>
            <person name="Karrer K.M."/>
            <person name="Sun L."/>
            <person name="Manning G."/>
            <person name="Elde N.C."/>
            <person name="Turkewitz A.P."/>
            <person name="Asai D.J."/>
            <person name="Wilkes D.E."/>
            <person name="Wang Y."/>
            <person name="Cai H."/>
            <person name="Collins K."/>
            <person name="Stewart B.A."/>
            <person name="Lee S.R."/>
            <person name="Wilamowska K."/>
            <person name="Weinberg Z."/>
            <person name="Ruzzo W.L."/>
            <person name="Wloga D."/>
            <person name="Gaertig J."/>
            <person name="Frankel J."/>
            <person name="Tsao C.-C."/>
            <person name="Gorovsky M.A."/>
            <person name="Keeling P.J."/>
            <person name="Waller R.F."/>
            <person name="Patron N.J."/>
            <person name="Cherry J.M."/>
            <person name="Stover N.A."/>
            <person name="Krieger C.J."/>
            <person name="del Toro C."/>
            <person name="Ryder H.F."/>
            <person name="Williamson S.C."/>
            <person name="Barbeau R.A."/>
            <person name="Hamilton E.P."/>
            <person name="Orias E."/>
        </authorList>
    </citation>
    <scope>NUCLEOTIDE SEQUENCE [LARGE SCALE GENOMIC DNA]</scope>
    <source>
        <strain evidence="11">SB210</strain>
    </source>
</reference>
<feature type="domain" description="Thioredoxin" evidence="9">
    <location>
        <begin position="56"/>
        <end position="220"/>
    </location>
</feature>
<dbReference type="AlphaFoldDB" id="Q22G04"/>
<dbReference type="CDD" id="cd03015">
    <property type="entry name" value="PRX_Typ2cys"/>
    <property type="match status" value="1"/>
</dbReference>
<dbReference type="eggNOG" id="KOG0852">
    <property type="taxonomic scope" value="Eukaryota"/>
</dbReference>
<keyword evidence="11" id="KW-1185">Reference proteome</keyword>
<dbReference type="EMBL" id="GG662576">
    <property type="protein sequence ID" value="EAR84222.2"/>
    <property type="molecule type" value="Genomic_DNA"/>
</dbReference>
<dbReference type="KEGG" id="tet:TTHERM_00721530"/>
<evidence type="ECO:0000256" key="7">
    <source>
        <dbReference type="ARBA" id="ARBA00023284"/>
    </source>
</evidence>
<dbReference type="PANTHER" id="PTHR10681">
    <property type="entry name" value="THIOREDOXIN PEROXIDASE"/>
    <property type="match status" value="1"/>
</dbReference>
<dbReference type="InterPro" id="IPR019479">
    <property type="entry name" value="Peroxiredoxin_C"/>
</dbReference>
<keyword evidence="3" id="KW-0575">Peroxidase</keyword>
<dbReference type="Gene3D" id="3.40.30.10">
    <property type="entry name" value="Glutaredoxin"/>
    <property type="match status" value="1"/>
</dbReference>
<keyword evidence="4" id="KW-0049">Antioxidant</keyword>
<dbReference type="GO" id="GO:0005829">
    <property type="term" value="C:cytosol"/>
    <property type="evidence" value="ECO:0007669"/>
    <property type="project" value="TreeGrafter"/>
</dbReference>
<keyword evidence="7" id="KW-0676">Redox-active center</keyword>
<comment type="similarity">
    <text evidence="1">Belongs to the peroxiredoxin family. AhpC/Prx1 subfamily.</text>
</comment>
<evidence type="ECO:0000256" key="4">
    <source>
        <dbReference type="ARBA" id="ARBA00022862"/>
    </source>
</evidence>
<dbReference type="Pfam" id="PF00578">
    <property type="entry name" value="AhpC-TSA"/>
    <property type="match status" value="1"/>
</dbReference>
<dbReference type="InterPro" id="IPR000866">
    <property type="entry name" value="AhpC/TSA"/>
</dbReference>
<evidence type="ECO:0000313" key="11">
    <source>
        <dbReference type="Proteomes" id="UP000009168"/>
    </source>
</evidence>
<keyword evidence="6" id="KW-1015">Disulfide bond</keyword>
<dbReference type="SUPFAM" id="SSF52833">
    <property type="entry name" value="Thioredoxin-like"/>
    <property type="match status" value="1"/>
</dbReference>
<dbReference type="Pfam" id="PF10417">
    <property type="entry name" value="1-cysPrx_C"/>
    <property type="match status" value="1"/>
</dbReference>
<dbReference type="PANTHER" id="PTHR10681:SF176">
    <property type="entry name" value="THIOREDOXIN DOMAIN-CONTAINING PROTEIN"/>
    <property type="match status" value="1"/>
</dbReference>
<dbReference type="InParanoid" id="Q22G04"/>
<dbReference type="EC" id="1.11.1.24" evidence="2"/>
<comment type="catalytic activity">
    <reaction evidence="8">
        <text>a hydroperoxide + [thioredoxin]-dithiol = an alcohol + [thioredoxin]-disulfide + H2O</text>
        <dbReference type="Rhea" id="RHEA:62620"/>
        <dbReference type="Rhea" id="RHEA-COMP:10698"/>
        <dbReference type="Rhea" id="RHEA-COMP:10700"/>
        <dbReference type="ChEBI" id="CHEBI:15377"/>
        <dbReference type="ChEBI" id="CHEBI:29950"/>
        <dbReference type="ChEBI" id="CHEBI:30879"/>
        <dbReference type="ChEBI" id="CHEBI:35924"/>
        <dbReference type="ChEBI" id="CHEBI:50058"/>
        <dbReference type="EC" id="1.11.1.24"/>
    </reaction>
</comment>
<dbReference type="GO" id="GO:0008379">
    <property type="term" value="F:thioredoxin peroxidase activity"/>
    <property type="evidence" value="ECO:0007669"/>
    <property type="project" value="TreeGrafter"/>
</dbReference>
<dbReference type="Proteomes" id="UP000009168">
    <property type="component" value="Unassembled WGS sequence"/>
</dbReference>
<dbReference type="GO" id="GO:0042744">
    <property type="term" value="P:hydrogen peroxide catabolic process"/>
    <property type="evidence" value="ECO:0007669"/>
    <property type="project" value="TreeGrafter"/>
</dbReference>
<dbReference type="InterPro" id="IPR036249">
    <property type="entry name" value="Thioredoxin-like_sf"/>
</dbReference>
<dbReference type="InterPro" id="IPR013766">
    <property type="entry name" value="Thioredoxin_domain"/>
</dbReference>
<gene>
    <name evidence="10" type="ORF">TTHERM_00721530</name>
</gene>
<protein>
    <recommendedName>
        <fullName evidence="2">thioredoxin-dependent peroxiredoxin</fullName>
        <ecNumber evidence="2">1.11.1.24</ecNumber>
    </recommendedName>
</protein>
<evidence type="ECO:0000256" key="6">
    <source>
        <dbReference type="ARBA" id="ARBA00023157"/>
    </source>
</evidence>
<organism evidence="10 11">
    <name type="scientific">Tetrahymena thermophila (strain SB210)</name>
    <dbReference type="NCBI Taxonomy" id="312017"/>
    <lineage>
        <taxon>Eukaryota</taxon>
        <taxon>Sar</taxon>
        <taxon>Alveolata</taxon>
        <taxon>Ciliophora</taxon>
        <taxon>Intramacronucleata</taxon>
        <taxon>Oligohymenophorea</taxon>
        <taxon>Hymenostomatida</taxon>
        <taxon>Tetrahymenina</taxon>
        <taxon>Tetrahymenidae</taxon>
        <taxon>Tetrahymena</taxon>
    </lineage>
</organism>
<dbReference type="InterPro" id="IPR050217">
    <property type="entry name" value="Peroxiredoxin"/>
</dbReference>
<accession>Q22G04</accession>
<evidence type="ECO:0000256" key="5">
    <source>
        <dbReference type="ARBA" id="ARBA00023002"/>
    </source>
</evidence>
<evidence type="ECO:0000256" key="2">
    <source>
        <dbReference type="ARBA" id="ARBA00013017"/>
    </source>
</evidence>
<keyword evidence="5" id="KW-0560">Oxidoreductase</keyword>
<evidence type="ECO:0000259" key="9">
    <source>
        <dbReference type="PROSITE" id="PS51352"/>
    </source>
</evidence>
<name>Q22G04_TETTS</name>
<dbReference type="RefSeq" id="XP_001031885.2">
    <property type="nucleotide sequence ID" value="XM_001031885.3"/>
</dbReference>
<proteinExistence type="inferred from homology"/>
<dbReference type="GO" id="GO:0033554">
    <property type="term" value="P:cellular response to stress"/>
    <property type="evidence" value="ECO:0007669"/>
    <property type="project" value="TreeGrafter"/>
</dbReference>
<dbReference type="OrthoDB" id="185659at2759"/>
<evidence type="ECO:0000313" key="10">
    <source>
        <dbReference type="EMBL" id="EAR84222.2"/>
    </source>
</evidence>
<dbReference type="GO" id="GO:0045454">
    <property type="term" value="P:cell redox homeostasis"/>
    <property type="evidence" value="ECO:0007669"/>
    <property type="project" value="TreeGrafter"/>
</dbReference>
<dbReference type="GO" id="GO:0006979">
    <property type="term" value="P:response to oxidative stress"/>
    <property type="evidence" value="ECO:0007669"/>
    <property type="project" value="TreeGrafter"/>
</dbReference>
<evidence type="ECO:0000256" key="8">
    <source>
        <dbReference type="ARBA" id="ARBA00049091"/>
    </source>
</evidence>
<dbReference type="FunFam" id="3.40.30.10:FF:000003">
    <property type="entry name" value="Peroxiredoxin 1"/>
    <property type="match status" value="1"/>
</dbReference>
<sequence>MEIRYNFKLNKQFNNIRRSFEIYKMNKKVILVLAVILAVALCEESLAKYQFIPKVTQPRQKAPFFSAIAVQPNGKFETVSLNQYAGKYLVIVFYPFDFTYVCPTELVAFSDAIDQFKAINADVIAISTDSHFTHLAWIKTPRTEGGVGNLKIPLLADISKKISKAYGVLVEDELDELYGAALRGLFIIDGKGTIRTVQINDAPVGRSVEETLRLIKAFQHTDTHGEVCPANWQPGQKTIIPDQDQKIKYFSNEKKDL</sequence>